<dbReference type="GO" id="GO:0006508">
    <property type="term" value="P:proteolysis"/>
    <property type="evidence" value="ECO:0007669"/>
    <property type="project" value="InterPro"/>
</dbReference>
<reference evidence="3 4" key="1">
    <citation type="submission" date="2019-10" db="EMBL/GenBank/DDBJ databases">
        <title>Extracellular Electron Transfer in a Candidatus Methanoperedens spp. Enrichment Culture.</title>
        <authorList>
            <person name="Berger S."/>
            <person name="Rangel Shaw D."/>
            <person name="Berben T."/>
            <person name="In 'T Zandt M."/>
            <person name="Frank J."/>
            <person name="Reimann J."/>
            <person name="Jetten M.S.M."/>
            <person name="Welte C.U."/>
        </authorList>
    </citation>
    <scope>NUCLEOTIDE SEQUENCE [LARGE SCALE GENOMIC DNA]</scope>
    <source>
        <strain evidence="3">SB12</strain>
    </source>
</reference>
<dbReference type="EMBL" id="WBUI01000029">
    <property type="protein sequence ID" value="KAB2929556.1"/>
    <property type="molecule type" value="Genomic_DNA"/>
</dbReference>
<feature type="domain" description="D-alanyl-D-alanine carboxypeptidase-like core" evidence="2">
    <location>
        <begin position="68"/>
        <end position="210"/>
    </location>
</feature>
<feature type="signal peptide" evidence="1">
    <location>
        <begin position="1"/>
        <end position="28"/>
    </location>
</feature>
<dbReference type="CDD" id="cd14847">
    <property type="entry name" value="DD-carboxypeptidase_like"/>
    <property type="match status" value="1"/>
</dbReference>
<dbReference type="PANTHER" id="PTHR34385:SF1">
    <property type="entry name" value="PEPTIDOGLYCAN L-ALANYL-D-GLUTAMATE ENDOPEPTIDASE CWLK"/>
    <property type="match status" value="1"/>
</dbReference>
<evidence type="ECO:0000313" key="4">
    <source>
        <dbReference type="Proteomes" id="UP000460298"/>
    </source>
</evidence>
<gene>
    <name evidence="3" type="ORF">F9K24_19380</name>
</gene>
<evidence type="ECO:0000256" key="1">
    <source>
        <dbReference type="SAM" id="SignalP"/>
    </source>
</evidence>
<dbReference type="GO" id="GO:0008233">
    <property type="term" value="F:peptidase activity"/>
    <property type="evidence" value="ECO:0007669"/>
    <property type="project" value="InterPro"/>
</dbReference>
<comment type="caution">
    <text evidence="3">The sequence shown here is derived from an EMBL/GenBank/DDBJ whole genome shotgun (WGS) entry which is preliminary data.</text>
</comment>
<keyword evidence="1" id="KW-0732">Signal</keyword>
<evidence type="ECO:0000313" key="3">
    <source>
        <dbReference type="EMBL" id="KAB2929556.1"/>
    </source>
</evidence>
<evidence type="ECO:0000259" key="2">
    <source>
        <dbReference type="Pfam" id="PF02557"/>
    </source>
</evidence>
<dbReference type="AlphaFoldDB" id="A0A833GXW9"/>
<dbReference type="SUPFAM" id="SSF55166">
    <property type="entry name" value="Hedgehog/DD-peptidase"/>
    <property type="match status" value="1"/>
</dbReference>
<dbReference type="PANTHER" id="PTHR34385">
    <property type="entry name" value="D-ALANYL-D-ALANINE CARBOXYPEPTIDASE"/>
    <property type="match status" value="1"/>
</dbReference>
<dbReference type="InterPro" id="IPR003709">
    <property type="entry name" value="VanY-like_core_dom"/>
</dbReference>
<proteinExistence type="predicted"/>
<accession>A0A833GXW9</accession>
<dbReference type="InterPro" id="IPR009045">
    <property type="entry name" value="Zn_M74/Hedgehog-like"/>
</dbReference>
<dbReference type="Pfam" id="PF02557">
    <property type="entry name" value="VanY"/>
    <property type="match status" value="1"/>
</dbReference>
<dbReference type="InterPro" id="IPR052179">
    <property type="entry name" value="DD-CPase-like"/>
</dbReference>
<protein>
    <submittedName>
        <fullName evidence="3">M15 family metallopeptidase</fullName>
    </submittedName>
</protein>
<dbReference type="Gene3D" id="3.30.1380.10">
    <property type="match status" value="1"/>
</dbReference>
<dbReference type="Proteomes" id="UP000460298">
    <property type="component" value="Unassembled WGS sequence"/>
</dbReference>
<feature type="chain" id="PRO_5032858624" evidence="1">
    <location>
        <begin position="29"/>
        <end position="257"/>
    </location>
</feature>
<sequence>MKRFSRRLSLLFPLFFCFLPLCSQPAGAPDLYGDIDPTAYLTGQFAPDRHPAFATAASYGIPDRGRGIYLRREALEAIQKMYAQIQKDLPGVPFWVQSGTRNFASQKSIWESKWNGNVAVGGIRLNTVKDPVERARRILTYSSMPGTSRHHWGTDFDINSLTVDYYRSGEGKKLYQWMLVHAAKYGFCLVYTEGRKKGYEFEPWHWSFKPLSAPFVKDWERLHKDKKIKGDDLKFAGAASAFSLAPEYVGSINAECR</sequence>
<name>A0A833GXW9_9LEPT</name>
<organism evidence="3 4">
    <name type="scientific">Leptonema illini</name>
    <dbReference type="NCBI Taxonomy" id="183"/>
    <lineage>
        <taxon>Bacteria</taxon>
        <taxon>Pseudomonadati</taxon>
        <taxon>Spirochaetota</taxon>
        <taxon>Spirochaetia</taxon>
        <taxon>Leptospirales</taxon>
        <taxon>Leptospiraceae</taxon>
        <taxon>Leptonema</taxon>
    </lineage>
</organism>